<protein>
    <recommendedName>
        <fullName evidence="6">40S ribosomal protein S28</fullName>
    </recommendedName>
</protein>
<dbReference type="InterPro" id="IPR000289">
    <property type="entry name" value="Ribosomal_eS28"/>
</dbReference>
<evidence type="ECO:0000256" key="3">
    <source>
        <dbReference type="ARBA" id="ARBA00023274"/>
    </source>
</evidence>
<keyword evidence="5" id="KW-1185">Reference proteome</keyword>
<organism evidence="4 5">
    <name type="scientific">Smittium simulii</name>
    <dbReference type="NCBI Taxonomy" id="133385"/>
    <lineage>
        <taxon>Eukaryota</taxon>
        <taxon>Fungi</taxon>
        <taxon>Fungi incertae sedis</taxon>
        <taxon>Zoopagomycota</taxon>
        <taxon>Kickxellomycotina</taxon>
        <taxon>Harpellomycetes</taxon>
        <taxon>Harpellales</taxon>
        <taxon>Legeriomycetaceae</taxon>
        <taxon>Smittium</taxon>
    </lineage>
</organism>
<keyword evidence="3" id="KW-0687">Ribonucleoprotein</keyword>
<dbReference type="Gene3D" id="2.40.50.140">
    <property type="entry name" value="Nucleic acid-binding proteins"/>
    <property type="match status" value="1"/>
</dbReference>
<dbReference type="SUPFAM" id="SSF50249">
    <property type="entry name" value="Nucleic acid-binding proteins"/>
    <property type="match status" value="1"/>
</dbReference>
<dbReference type="GO" id="GO:0030490">
    <property type="term" value="P:maturation of SSU-rRNA"/>
    <property type="evidence" value="ECO:0007669"/>
    <property type="project" value="TreeGrafter"/>
</dbReference>
<dbReference type="GO" id="GO:0006412">
    <property type="term" value="P:translation"/>
    <property type="evidence" value="ECO:0007669"/>
    <property type="project" value="InterPro"/>
</dbReference>
<sequence>MDQKVPVKLTKVTKVIVCTGSRDGVNQVRVGFMDGTNRYIIRNVKGAVRENDILTLLKSERETRRPHFKDDLEDSKLFGALTRSQGPPKKTIIRFGQSDLLAESFTEDDINSEIFT</sequence>
<accession>A0A2T9Y363</accession>
<comment type="similarity">
    <text evidence="1">Belongs to the eukaryotic ribosomal protein eS28 family.</text>
</comment>
<evidence type="ECO:0000256" key="1">
    <source>
        <dbReference type="ARBA" id="ARBA00005943"/>
    </source>
</evidence>
<dbReference type="Pfam" id="PF01200">
    <property type="entry name" value="Ribosomal_S28e"/>
    <property type="match status" value="1"/>
</dbReference>
<evidence type="ECO:0000256" key="2">
    <source>
        <dbReference type="ARBA" id="ARBA00022980"/>
    </source>
</evidence>
<dbReference type="PANTHER" id="PTHR10769:SF3">
    <property type="entry name" value="SMALL RIBOSOMAL SUBUNIT PROTEIN ES28"/>
    <property type="match status" value="1"/>
</dbReference>
<keyword evidence="2" id="KW-0689">Ribosomal protein</keyword>
<dbReference type="OrthoDB" id="10258930at2759"/>
<reference evidence="4 5" key="1">
    <citation type="journal article" date="2018" name="MBio">
        <title>Comparative Genomics Reveals the Core Gene Toolbox for the Fungus-Insect Symbiosis.</title>
        <authorList>
            <person name="Wang Y."/>
            <person name="Stata M."/>
            <person name="Wang W."/>
            <person name="Stajich J.E."/>
            <person name="White M.M."/>
            <person name="Moncalvo J.M."/>
        </authorList>
    </citation>
    <scope>NUCLEOTIDE SEQUENCE [LARGE SCALE GENOMIC DNA]</scope>
    <source>
        <strain evidence="4 5">SWE-8-4</strain>
    </source>
</reference>
<dbReference type="EMBL" id="MBFR01000607">
    <property type="protein sequence ID" value="PVU86782.1"/>
    <property type="molecule type" value="Genomic_DNA"/>
</dbReference>
<dbReference type="AlphaFoldDB" id="A0A2T9Y363"/>
<name>A0A2T9Y363_9FUNG</name>
<dbReference type="PANTHER" id="PTHR10769">
    <property type="entry name" value="40S RIBOSOMAL PROTEIN S28"/>
    <property type="match status" value="1"/>
</dbReference>
<dbReference type="STRING" id="133385.A0A2T9Y363"/>
<evidence type="ECO:0000313" key="5">
    <source>
        <dbReference type="Proteomes" id="UP000245383"/>
    </source>
</evidence>
<dbReference type="InterPro" id="IPR012340">
    <property type="entry name" value="NA-bd_OB-fold"/>
</dbReference>
<dbReference type="Proteomes" id="UP000245383">
    <property type="component" value="Unassembled WGS sequence"/>
</dbReference>
<dbReference type="CDD" id="cd04457">
    <property type="entry name" value="S1_S28E"/>
    <property type="match status" value="1"/>
</dbReference>
<comment type="caution">
    <text evidence="4">The sequence shown here is derived from an EMBL/GenBank/DDBJ whole genome shotgun (WGS) entry which is preliminary data.</text>
</comment>
<evidence type="ECO:0000313" key="4">
    <source>
        <dbReference type="EMBL" id="PVU86782.1"/>
    </source>
</evidence>
<proteinExistence type="inferred from homology"/>
<dbReference type="GO" id="GO:0022627">
    <property type="term" value="C:cytosolic small ribosomal subunit"/>
    <property type="evidence" value="ECO:0007669"/>
    <property type="project" value="TreeGrafter"/>
</dbReference>
<evidence type="ECO:0008006" key="6">
    <source>
        <dbReference type="Google" id="ProtNLM"/>
    </source>
</evidence>
<gene>
    <name evidence="4" type="ORF">BB561_006558</name>
</gene>
<dbReference type="GO" id="GO:0000028">
    <property type="term" value="P:ribosomal small subunit assembly"/>
    <property type="evidence" value="ECO:0007669"/>
    <property type="project" value="TreeGrafter"/>
</dbReference>
<dbReference type="GO" id="GO:0003735">
    <property type="term" value="F:structural constituent of ribosome"/>
    <property type="evidence" value="ECO:0007669"/>
    <property type="project" value="InterPro"/>
</dbReference>